<gene>
    <name evidence="2" type="ORF">CLV67_11868</name>
</gene>
<feature type="transmembrane region" description="Helical" evidence="1">
    <location>
        <begin position="34"/>
        <end position="50"/>
    </location>
</feature>
<evidence type="ECO:0000256" key="1">
    <source>
        <dbReference type="SAM" id="Phobius"/>
    </source>
</evidence>
<keyword evidence="1" id="KW-0812">Transmembrane</keyword>
<dbReference type="Pfam" id="PF11755">
    <property type="entry name" value="DUF3311"/>
    <property type="match status" value="1"/>
</dbReference>
<proteinExistence type="predicted"/>
<keyword evidence="1" id="KW-0472">Membrane</keyword>
<comment type="caution">
    <text evidence="2">The sequence shown here is derived from an EMBL/GenBank/DDBJ whole genome shotgun (WGS) entry which is preliminary data.</text>
</comment>
<protein>
    <submittedName>
        <fullName evidence="2">Uncharacterized protein DUF3311</fullName>
    </submittedName>
</protein>
<feature type="transmembrane region" description="Helical" evidence="1">
    <location>
        <begin position="62"/>
        <end position="83"/>
    </location>
</feature>
<dbReference type="RefSeq" id="WP_106326297.1">
    <property type="nucleotide sequence ID" value="NZ_BOMO01000065.1"/>
</dbReference>
<dbReference type="AlphaFoldDB" id="A0A2T0K1P7"/>
<sequence>MADRNLPISRPRHAVAERPGLRGFFRRPDADRRNWLLLIPIVLPLVPAFYNRVEPAFLGLPFFYWCQLGFAFLASSVIAYVHLRTR</sequence>
<reference evidence="2 3" key="1">
    <citation type="submission" date="2018-03" db="EMBL/GenBank/DDBJ databases">
        <title>Genomic Encyclopedia of Archaeal and Bacterial Type Strains, Phase II (KMG-II): from individual species to whole genera.</title>
        <authorList>
            <person name="Goeker M."/>
        </authorList>
    </citation>
    <scope>NUCLEOTIDE SEQUENCE [LARGE SCALE GENOMIC DNA]</scope>
    <source>
        <strain evidence="2 3">DSM 43146</strain>
    </source>
</reference>
<dbReference type="EMBL" id="PVMZ01000018">
    <property type="protein sequence ID" value="PRX16737.1"/>
    <property type="molecule type" value="Genomic_DNA"/>
</dbReference>
<dbReference type="Proteomes" id="UP000239415">
    <property type="component" value="Unassembled WGS sequence"/>
</dbReference>
<dbReference type="OrthoDB" id="123261at2"/>
<organism evidence="2 3">
    <name type="scientific">Actinoplanes italicus</name>
    <dbReference type="NCBI Taxonomy" id="113567"/>
    <lineage>
        <taxon>Bacteria</taxon>
        <taxon>Bacillati</taxon>
        <taxon>Actinomycetota</taxon>
        <taxon>Actinomycetes</taxon>
        <taxon>Micromonosporales</taxon>
        <taxon>Micromonosporaceae</taxon>
        <taxon>Actinoplanes</taxon>
    </lineage>
</organism>
<accession>A0A2T0K1P7</accession>
<name>A0A2T0K1P7_9ACTN</name>
<evidence type="ECO:0000313" key="3">
    <source>
        <dbReference type="Proteomes" id="UP000239415"/>
    </source>
</evidence>
<keyword evidence="1" id="KW-1133">Transmembrane helix</keyword>
<evidence type="ECO:0000313" key="2">
    <source>
        <dbReference type="EMBL" id="PRX16737.1"/>
    </source>
</evidence>
<keyword evidence="3" id="KW-1185">Reference proteome</keyword>
<dbReference type="InterPro" id="IPR021741">
    <property type="entry name" value="DUF3311"/>
</dbReference>